<keyword evidence="3" id="KW-0732">Signal</keyword>
<proteinExistence type="inferred from homology"/>
<evidence type="ECO:0000256" key="2">
    <source>
        <dbReference type="ARBA" id="ARBA00022525"/>
    </source>
</evidence>
<comment type="similarity">
    <text evidence="1">Belongs to the serine-aspartate repeat-containing protein (SDr) family.</text>
</comment>
<protein>
    <submittedName>
        <fullName evidence="7">Uncharacterized protein</fullName>
    </submittedName>
</protein>
<reference evidence="7 8" key="2">
    <citation type="submission" date="2024-02" db="EMBL/GenBank/DDBJ databases">
        <title>The Genome Sequence of Enterococcus sp. DIV0159.</title>
        <authorList>
            <person name="Earl A."/>
            <person name="Manson A."/>
            <person name="Gilmore M."/>
            <person name="Sanders J."/>
            <person name="Shea T."/>
            <person name="Howe W."/>
            <person name="Livny J."/>
            <person name="Cuomo C."/>
            <person name="Neafsey D."/>
            <person name="Birren B."/>
        </authorList>
    </citation>
    <scope>NUCLEOTIDE SEQUENCE [LARGE SCALE GENOMIC DNA]</scope>
    <source>
        <strain evidence="7 8">665A</strain>
    </source>
</reference>
<accession>A0ABV0EPA1</accession>
<dbReference type="InterPro" id="IPR022464">
    <property type="entry name" value="Strep_pil_isopept_link"/>
</dbReference>
<evidence type="ECO:0000256" key="1">
    <source>
        <dbReference type="ARBA" id="ARBA00007257"/>
    </source>
</evidence>
<dbReference type="InterPro" id="IPR013783">
    <property type="entry name" value="Ig-like_fold"/>
</dbReference>
<organism evidence="7 8">
    <name type="scientific">Candidatus Enterococcus ferrettii</name>
    <dbReference type="NCBI Taxonomy" id="2815324"/>
    <lineage>
        <taxon>Bacteria</taxon>
        <taxon>Bacillati</taxon>
        <taxon>Bacillota</taxon>
        <taxon>Bacilli</taxon>
        <taxon>Lactobacillales</taxon>
        <taxon>Enterococcaceae</taxon>
        <taxon>Enterococcus</taxon>
    </lineage>
</organism>
<keyword evidence="4" id="KW-0472">Membrane</keyword>
<dbReference type="Pfam" id="PF12892">
    <property type="entry name" value="FctA"/>
    <property type="match status" value="1"/>
</dbReference>
<feature type="domain" description="SpaA-like prealbumin fold" evidence="6">
    <location>
        <begin position="317"/>
        <end position="406"/>
    </location>
</feature>
<evidence type="ECO:0000256" key="4">
    <source>
        <dbReference type="SAM" id="Phobius"/>
    </source>
</evidence>
<evidence type="ECO:0000256" key="3">
    <source>
        <dbReference type="ARBA" id="ARBA00022729"/>
    </source>
</evidence>
<comment type="caution">
    <text evidence="7">The sequence shown here is derived from an EMBL/GenBank/DDBJ whole genome shotgun (WGS) entry which is preliminary data.</text>
</comment>
<dbReference type="NCBIfam" id="TIGR03786">
    <property type="entry name" value="strep_pil_rpt"/>
    <property type="match status" value="1"/>
</dbReference>
<dbReference type="Gene3D" id="2.60.40.3050">
    <property type="match status" value="1"/>
</dbReference>
<dbReference type="PANTHER" id="PTHR36108:SF13">
    <property type="entry name" value="COLOSSIN-B-RELATED"/>
    <property type="match status" value="1"/>
</dbReference>
<dbReference type="EMBL" id="JAFREL020000002">
    <property type="protein sequence ID" value="MEO1770460.1"/>
    <property type="molecule type" value="Genomic_DNA"/>
</dbReference>
<dbReference type="Proteomes" id="UP000664357">
    <property type="component" value="Unassembled WGS sequence"/>
</dbReference>
<feature type="transmembrane region" description="Helical" evidence="4">
    <location>
        <begin position="448"/>
        <end position="464"/>
    </location>
</feature>
<dbReference type="InterPro" id="IPR038174">
    <property type="entry name" value="Strep_pil_link_sf"/>
</dbReference>
<keyword evidence="4" id="KW-0812">Transmembrane</keyword>
<keyword evidence="8" id="KW-1185">Reference proteome</keyword>
<dbReference type="Gene3D" id="2.60.40.10">
    <property type="entry name" value="Immunoglobulins"/>
    <property type="match status" value="2"/>
</dbReference>
<evidence type="ECO:0000313" key="8">
    <source>
        <dbReference type="Proteomes" id="UP000664357"/>
    </source>
</evidence>
<keyword evidence="4" id="KW-1133">Transmembrane helix</keyword>
<dbReference type="PANTHER" id="PTHR36108">
    <property type="entry name" value="COLOSSIN-B-RELATED"/>
    <property type="match status" value="1"/>
</dbReference>
<feature type="domain" description="SpaA-like prealbumin fold" evidence="6">
    <location>
        <begin position="219"/>
        <end position="301"/>
    </location>
</feature>
<name>A0ABV0EPA1_9ENTE</name>
<dbReference type="SUPFAM" id="SSF49478">
    <property type="entry name" value="Cna protein B-type domain"/>
    <property type="match status" value="2"/>
</dbReference>
<dbReference type="RefSeq" id="WP_207703103.1">
    <property type="nucleotide sequence ID" value="NZ_JAFREL020000002.1"/>
</dbReference>
<feature type="domain" description="Streptococcal pilin isopeptide linkage" evidence="5">
    <location>
        <begin position="107"/>
        <end position="212"/>
    </location>
</feature>
<dbReference type="InterPro" id="IPR041033">
    <property type="entry name" value="SpaA_PFL_dom_1"/>
</dbReference>
<gene>
    <name evidence="7" type="ORF">JZO67_002413</name>
</gene>
<evidence type="ECO:0000259" key="6">
    <source>
        <dbReference type="Pfam" id="PF17802"/>
    </source>
</evidence>
<dbReference type="Pfam" id="PF17802">
    <property type="entry name" value="SpaA"/>
    <property type="match status" value="2"/>
</dbReference>
<evidence type="ECO:0000313" key="7">
    <source>
        <dbReference type="EMBL" id="MEO1770460.1"/>
    </source>
</evidence>
<reference evidence="7 8" key="1">
    <citation type="submission" date="2021-03" db="EMBL/GenBank/DDBJ databases">
        <authorList>
            <person name="Gilmore M.S."/>
            <person name="Schwartzman J."/>
            <person name="Van Tyne D."/>
            <person name="Martin M."/>
            <person name="Earl A.M."/>
            <person name="Manson A.L."/>
            <person name="Straub T."/>
            <person name="Salamzade R."/>
            <person name="Saavedra J."/>
            <person name="Lebreton F."/>
            <person name="Prichula J."/>
            <person name="Schaufler K."/>
            <person name="Gaca A."/>
            <person name="Sgardioli B."/>
            <person name="Wagenaar J."/>
            <person name="Strong T."/>
        </authorList>
    </citation>
    <scope>NUCLEOTIDE SEQUENCE [LARGE SCALE GENOMIC DNA]</scope>
    <source>
        <strain evidence="7 8">665A</strain>
    </source>
</reference>
<keyword evidence="2" id="KW-0964">Secreted</keyword>
<evidence type="ECO:0000259" key="5">
    <source>
        <dbReference type="Pfam" id="PF12892"/>
    </source>
</evidence>
<sequence>MKNAKVAYWWMLILLVTFCFSILAFFLGETVSAQEDVTHKTIISEFEMQSDDAKRINKDNPIKIKNIILANDKKSVLQENKAGNSFSGDNLKPKPASVEVGLKVRNQLIGRPLTAKEFEFELYDEAGNLLETQANDETGEITFLKREFRDTGTYYYTIVEKAGSESEIIYDAKKVTAIIEIVEEDGQLLSSVTYKDNDQKDNISEKFINSYHDNSSPTGSLLLKKIDSNSEEPLANSVFHLYNSNNQRVKENEVIQTGSDGTIEVTNLPCGEYLIYEINAPKGYQIGKDPEKIIINEENAHQKKLVFNRGPKVKEGIILTKSDSVTNKKLRGAEFILWDAYGKEIITEDDLVTDENGILHIGRLPSGTYSLVETKAPSNYLLDETPLIFNVTEENNLIELTKKNKKIPELIQTVQNNYSSKAASKSIPIAASGIGKTYPASGTKSECILCFIGFCLVVGIWVWTKKKIDDYLNS</sequence>